<keyword evidence="1" id="KW-1133">Transmembrane helix</keyword>
<name>A0A838L4F8_9SPHN</name>
<evidence type="ECO:0000313" key="3">
    <source>
        <dbReference type="Proteomes" id="UP000570166"/>
    </source>
</evidence>
<dbReference type="RefSeq" id="WP_160364658.1">
    <property type="nucleotide sequence ID" value="NZ_JACEIB010000001.1"/>
</dbReference>
<accession>A0A838L4F8</accession>
<keyword evidence="3" id="KW-1185">Reference proteome</keyword>
<sequence>MLETGLSLTGLGVATVLLPFMTLWVCYVGLHMPTWLIENLAWDRKLRLLPLALVHMGLLLGLIAVAGRFLPGGITLLAMPFMALFIWCEWLRRERALI</sequence>
<feature type="transmembrane region" description="Helical" evidence="1">
    <location>
        <begin position="73"/>
        <end position="91"/>
    </location>
</feature>
<dbReference type="AlphaFoldDB" id="A0A838L4F8"/>
<protein>
    <submittedName>
        <fullName evidence="2">Uncharacterized protein</fullName>
    </submittedName>
</protein>
<keyword evidence="1" id="KW-0812">Transmembrane</keyword>
<comment type="caution">
    <text evidence="2">The sequence shown here is derived from an EMBL/GenBank/DDBJ whole genome shotgun (WGS) entry which is preliminary data.</text>
</comment>
<organism evidence="2 3">
    <name type="scientific">Sphingomonas chungangi</name>
    <dbReference type="NCBI Taxonomy" id="2683589"/>
    <lineage>
        <taxon>Bacteria</taxon>
        <taxon>Pseudomonadati</taxon>
        <taxon>Pseudomonadota</taxon>
        <taxon>Alphaproteobacteria</taxon>
        <taxon>Sphingomonadales</taxon>
        <taxon>Sphingomonadaceae</taxon>
        <taxon>Sphingomonas</taxon>
    </lineage>
</organism>
<dbReference type="EMBL" id="JACEIB010000001">
    <property type="protein sequence ID" value="MBA2932538.1"/>
    <property type="molecule type" value="Genomic_DNA"/>
</dbReference>
<feature type="transmembrane region" description="Helical" evidence="1">
    <location>
        <begin position="48"/>
        <end position="67"/>
    </location>
</feature>
<gene>
    <name evidence="2" type="ORF">HZF05_00385</name>
</gene>
<reference evidence="2 3" key="1">
    <citation type="submission" date="2020-07" db="EMBL/GenBank/DDBJ databases">
        <authorList>
            <person name="Sun Q."/>
        </authorList>
    </citation>
    <scope>NUCLEOTIDE SEQUENCE [LARGE SCALE GENOMIC DNA]</scope>
    <source>
        <strain evidence="2 3">CGMCC 1.13654</strain>
    </source>
</reference>
<keyword evidence="1" id="KW-0472">Membrane</keyword>
<feature type="transmembrane region" description="Helical" evidence="1">
    <location>
        <begin position="6"/>
        <end position="27"/>
    </location>
</feature>
<dbReference type="Proteomes" id="UP000570166">
    <property type="component" value="Unassembled WGS sequence"/>
</dbReference>
<evidence type="ECO:0000256" key="1">
    <source>
        <dbReference type="SAM" id="Phobius"/>
    </source>
</evidence>
<proteinExistence type="predicted"/>
<evidence type="ECO:0000313" key="2">
    <source>
        <dbReference type="EMBL" id="MBA2932538.1"/>
    </source>
</evidence>